<comment type="caution">
    <text evidence="1">The sequence shown here is derived from an EMBL/GenBank/DDBJ whole genome shotgun (WGS) entry which is preliminary data.</text>
</comment>
<evidence type="ECO:0000313" key="1">
    <source>
        <dbReference type="EMBL" id="PXF40878.1"/>
    </source>
</evidence>
<organism evidence="1 2">
    <name type="scientific">Gracilariopsis chorda</name>
    <dbReference type="NCBI Taxonomy" id="448386"/>
    <lineage>
        <taxon>Eukaryota</taxon>
        <taxon>Rhodophyta</taxon>
        <taxon>Florideophyceae</taxon>
        <taxon>Rhodymeniophycidae</taxon>
        <taxon>Gracilariales</taxon>
        <taxon>Gracilariaceae</taxon>
        <taxon>Gracilariopsis</taxon>
    </lineage>
</organism>
<accession>A0A2V3IFS1</accession>
<name>A0A2V3IFS1_9FLOR</name>
<proteinExistence type="predicted"/>
<dbReference type="AlphaFoldDB" id="A0A2V3IFS1"/>
<keyword evidence="2" id="KW-1185">Reference proteome</keyword>
<dbReference type="EMBL" id="NBIV01000254">
    <property type="protein sequence ID" value="PXF40878.1"/>
    <property type="molecule type" value="Genomic_DNA"/>
</dbReference>
<sequence length="57" mass="6342">MKVREYDILSKGKKGLVETTTLALILALALLAYKCMSYTINNVLVIVHETLSCKVEV</sequence>
<gene>
    <name evidence="1" type="ORF">BWQ96_09407</name>
</gene>
<protein>
    <submittedName>
        <fullName evidence="1">Uncharacterized protein</fullName>
    </submittedName>
</protein>
<dbReference type="Proteomes" id="UP000247409">
    <property type="component" value="Unassembled WGS sequence"/>
</dbReference>
<evidence type="ECO:0000313" key="2">
    <source>
        <dbReference type="Proteomes" id="UP000247409"/>
    </source>
</evidence>
<reference evidence="1 2" key="1">
    <citation type="journal article" date="2018" name="Mol. Biol. Evol.">
        <title>Analysis of the draft genome of the red seaweed Gracilariopsis chorda provides insights into genome size evolution in Rhodophyta.</title>
        <authorList>
            <person name="Lee J."/>
            <person name="Yang E.C."/>
            <person name="Graf L."/>
            <person name="Yang J.H."/>
            <person name="Qiu H."/>
            <person name="Zel Zion U."/>
            <person name="Chan C.X."/>
            <person name="Stephens T.G."/>
            <person name="Weber A.P.M."/>
            <person name="Boo G.H."/>
            <person name="Boo S.M."/>
            <person name="Kim K.M."/>
            <person name="Shin Y."/>
            <person name="Jung M."/>
            <person name="Lee S.J."/>
            <person name="Yim H.S."/>
            <person name="Lee J.H."/>
            <person name="Bhattacharya D."/>
            <person name="Yoon H.S."/>
        </authorList>
    </citation>
    <scope>NUCLEOTIDE SEQUENCE [LARGE SCALE GENOMIC DNA]</scope>
    <source>
        <strain evidence="1 2">SKKU-2015</strain>
        <tissue evidence="1">Whole body</tissue>
    </source>
</reference>